<keyword evidence="9" id="KW-1185">Reference proteome</keyword>
<dbReference type="PANTHER" id="PTHR11654">
    <property type="entry name" value="OLIGOPEPTIDE TRANSPORTER-RELATED"/>
    <property type="match status" value="1"/>
</dbReference>
<feature type="transmembrane region" description="Helical" evidence="7">
    <location>
        <begin position="140"/>
        <end position="160"/>
    </location>
</feature>
<feature type="transmembrane region" description="Helical" evidence="7">
    <location>
        <begin position="423"/>
        <end position="443"/>
    </location>
</feature>
<dbReference type="GeneID" id="575707"/>
<evidence type="ECO:0000256" key="3">
    <source>
        <dbReference type="ARBA" id="ARBA00022692"/>
    </source>
</evidence>
<dbReference type="KEGG" id="spu:575707"/>
<dbReference type="GO" id="GO:0055085">
    <property type="term" value="P:transmembrane transport"/>
    <property type="evidence" value="ECO:0000318"/>
    <property type="project" value="GO_Central"/>
</dbReference>
<dbReference type="OrthoDB" id="8904098at2759"/>
<feature type="transmembrane region" description="Helical" evidence="7">
    <location>
        <begin position="372"/>
        <end position="389"/>
    </location>
</feature>
<evidence type="ECO:0000256" key="4">
    <source>
        <dbReference type="ARBA" id="ARBA00022856"/>
    </source>
</evidence>
<protein>
    <recommendedName>
        <fullName evidence="10">Solute carrier family 15 member 4-like</fullName>
    </recommendedName>
</protein>
<dbReference type="Proteomes" id="UP000007110">
    <property type="component" value="Unassembled WGS sequence"/>
</dbReference>
<evidence type="ECO:0000256" key="7">
    <source>
        <dbReference type="SAM" id="Phobius"/>
    </source>
</evidence>
<evidence type="ECO:0000256" key="6">
    <source>
        <dbReference type="ARBA" id="ARBA00023136"/>
    </source>
</evidence>
<keyword evidence="4" id="KW-0571">Peptide transport</keyword>
<feature type="transmembrane region" description="Helical" evidence="7">
    <location>
        <begin position="498"/>
        <end position="518"/>
    </location>
</feature>
<dbReference type="Gene3D" id="1.20.1250.20">
    <property type="entry name" value="MFS general substrate transporter like domains"/>
    <property type="match status" value="1"/>
</dbReference>
<feature type="transmembrane region" description="Helical" evidence="7">
    <location>
        <begin position="291"/>
        <end position="309"/>
    </location>
</feature>
<dbReference type="SUPFAM" id="SSF103473">
    <property type="entry name" value="MFS general substrate transporter"/>
    <property type="match status" value="1"/>
</dbReference>
<feature type="transmembrane region" description="Helical" evidence="7">
    <location>
        <begin position="69"/>
        <end position="89"/>
    </location>
</feature>
<dbReference type="InterPro" id="IPR036259">
    <property type="entry name" value="MFS_trans_sf"/>
</dbReference>
<feature type="transmembrane region" description="Helical" evidence="7">
    <location>
        <begin position="181"/>
        <end position="200"/>
    </location>
</feature>
<feature type="transmembrane region" description="Helical" evidence="7">
    <location>
        <begin position="101"/>
        <end position="120"/>
    </location>
</feature>
<dbReference type="InParanoid" id="A0A7M7NFX1"/>
<dbReference type="GO" id="GO:0015833">
    <property type="term" value="P:peptide transport"/>
    <property type="evidence" value="ECO:0007669"/>
    <property type="project" value="UniProtKB-KW"/>
</dbReference>
<proteinExistence type="inferred from homology"/>
<sequence length="575" mass="63302">MASLVDEEKILLDSQELSPTPVSFFKSGRVRVILCILFCELCERLTYYSIIGNLIIFCTNELGYSSATAAVIVAAFSGTSYFVPIFGGWIADSFAGKYNTIYGSLLIYFVGAVTLPLISIHYEDLGEGDAGLTVSQKQGFFMFGLMLIAIGTGGIKSNVGPFGAQQMEDLGPGAVQTFFNWFYWFINVGSGIAYSAVVYVQQEVGFDVGFTIPAVSILLSLIILALSRSKYLMKPPEGSVLTKVVKITYDGARKCTHPDPGEEDLDSCLDRTKVSKGGQYQDQEVDDVKSLGRVIPVFIPIIIYWTIYIQMSSTYVLQGMRMRLDYGGFTIPVAALNLFNVIIILILIPIMDQFVYPCFERHGLRLSMLKRIGIGMVFASGSMVVAAIVEICRKNVMRDGGYILQTIAGDTYNSSDVSVFAQIPQYTLIGASEVFTSITGLEFAYSQSPDSMQGVVMGLFLMTTGLGSYLGSLLVVIVNAASSDTWLPDEINNGYLEYFYFLLAGMMLLDFAVFLVIARHYKYVKVTGRPASVDEASDSMPPLEVDYSYHSETEALLPKSVQREKSKVENDYSFS</sequence>
<dbReference type="GO" id="GO:0022857">
    <property type="term" value="F:transmembrane transporter activity"/>
    <property type="evidence" value="ECO:0000318"/>
    <property type="project" value="GO_Central"/>
</dbReference>
<evidence type="ECO:0000256" key="5">
    <source>
        <dbReference type="ARBA" id="ARBA00022989"/>
    </source>
</evidence>
<keyword evidence="4" id="KW-0813">Transport</keyword>
<evidence type="ECO:0000313" key="9">
    <source>
        <dbReference type="Proteomes" id="UP000007110"/>
    </source>
</evidence>
<dbReference type="InterPro" id="IPR000109">
    <property type="entry name" value="POT_fam"/>
</dbReference>
<feature type="transmembrane region" description="Helical" evidence="7">
    <location>
        <begin position="455"/>
        <end position="478"/>
    </location>
</feature>
<reference evidence="8" key="2">
    <citation type="submission" date="2021-01" db="UniProtKB">
        <authorList>
            <consortium name="EnsemblMetazoa"/>
        </authorList>
    </citation>
    <scope>IDENTIFICATION</scope>
</reference>
<dbReference type="AlphaFoldDB" id="A0A7M7NFX1"/>
<name>A0A7M7NFX1_STRPU</name>
<keyword evidence="4" id="KW-0653">Protein transport</keyword>
<keyword evidence="6 7" id="KW-0472">Membrane</keyword>
<dbReference type="Pfam" id="PF00854">
    <property type="entry name" value="PTR2"/>
    <property type="match status" value="1"/>
</dbReference>
<feature type="transmembrane region" description="Helical" evidence="7">
    <location>
        <begin position="329"/>
        <end position="351"/>
    </location>
</feature>
<dbReference type="RefSeq" id="XP_030835130.1">
    <property type="nucleotide sequence ID" value="XM_030979270.1"/>
</dbReference>
<organism evidence="8 9">
    <name type="scientific">Strongylocentrotus purpuratus</name>
    <name type="common">Purple sea urchin</name>
    <dbReference type="NCBI Taxonomy" id="7668"/>
    <lineage>
        <taxon>Eukaryota</taxon>
        <taxon>Metazoa</taxon>
        <taxon>Echinodermata</taxon>
        <taxon>Eleutherozoa</taxon>
        <taxon>Echinozoa</taxon>
        <taxon>Echinoidea</taxon>
        <taxon>Euechinoidea</taxon>
        <taxon>Echinacea</taxon>
        <taxon>Camarodonta</taxon>
        <taxon>Echinidea</taxon>
        <taxon>Strongylocentrotidae</taxon>
        <taxon>Strongylocentrotus</taxon>
    </lineage>
</organism>
<evidence type="ECO:0000256" key="2">
    <source>
        <dbReference type="ARBA" id="ARBA00005982"/>
    </source>
</evidence>
<evidence type="ECO:0008006" key="10">
    <source>
        <dbReference type="Google" id="ProtNLM"/>
    </source>
</evidence>
<dbReference type="EnsemblMetazoa" id="XM_030979270">
    <property type="protein sequence ID" value="XP_030835130"/>
    <property type="gene ID" value="LOC575707"/>
</dbReference>
<evidence type="ECO:0000313" key="8">
    <source>
        <dbReference type="EnsemblMetazoa" id="XP_030835130"/>
    </source>
</evidence>
<keyword evidence="5 7" id="KW-1133">Transmembrane helix</keyword>
<reference evidence="9" key="1">
    <citation type="submission" date="2015-02" db="EMBL/GenBank/DDBJ databases">
        <title>Genome sequencing for Strongylocentrotus purpuratus.</title>
        <authorList>
            <person name="Murali S."/>
            <person name="Liu Y."/>
            <person name="Vee V."/>
            <person name="English A."/>
            <person name="Wang M."/>
            <person name="Skinner E."/>
            <person name="Han Y."/>
            <person name="Muzny D.M."/>
            <person name="Worley K.C."/>
            <person name="Gibbs R.A."/>
        </authorList>
    </citation>
    <scope>NUCLEOTIDE SEQUENCE</scope>
</reference>
<dbReference type="GO" id="GO:0016020">
    <property type="term" value="C:membrane"/>
    <property type="evidence" value="ECO:0000318"/>
    <property type="project" value="GO_Central"/>
</dbReference>
<evidence type="ECO:0000256" key="1">
    <source>
        <dbReference type="ARBA" id="ARBA00004141"/>
    </source>
</evidence>
<keyword evidence="3 7" id="KW-0812">Transmembrane</keyword>
<comment type="similarity">
    <text evidence="2">Belongs to the major facilitator superfamily. Proton-dependent oligopeptide transporter (POT/PTR) (TC 2.A.17) family.</text>
</comment>
<feature type="transmembrane region" description="Helical" evidence="7">
    <location>
        <begin position="206"/>
        <end position="226"/>
    </location>
</feature>
<dbReference type="OMA" id="DSYMGNV"/>
<accession>A0A7M7NFX1</accession>
<comment type="subcellular location">
    <subcellularLocation>
        <location evidence="1">Membrane</location>
        <topology evidence="1">Multi-pass membrane protein</topology>
    </subcellularLocation>
</comment>